<accession>A0A6B7SEB9</accession>
<proteinExistence type="predicted"/>
<dbReference type="KEGG" id="vg:77925286"/>
<name>A0A6B7SEB9_9CAUD</name>
<dbReference type="Proteomes" id="UP000500903">
    <property type="component" value="Segment"/>
</dbReference>
<protein>
    <submittedName>
        <fullName evidence="1">Uncharacterized protein</fullName>
    </submittedName>
</protein>
<keyword evidence="2" id="KW-1185">Reference proteome</keyword>
<dbReference type="EMBL" id="MN512538">
    <property type="protein sequence ID" value="QGF20999.1"/>
    <property type="molecule type" value="Genomic_DNA"/>
</dbReference>
<sequence>MAKVLKPTRFEESLIAEIQAIADSDHSGNYTAALESLAKQALSMRSVDEDVRWKLYSGGKRHCGGGYDDRLTRKIIDGLHI</sequence>
<evidence type="ECO:0000313" key="2">
    <source>
        <dbReference type="Proteomes" id="UP000500903"/>
    </source>
</evidence>
<dbReference type="RefSeq" id="YP_010649726.1">
    <property type="nucleotide sequence ID" value="NC_070772.1"/>
</dbReference>
<reference evidence="1 2" key="1">
    <citation type="journal article" date="2020" name="Sci. Rep.">
        <title>A novel vibriophage exhibits inhibitory activity against host protein synthesis machinery.</title>
        <authorList>
            <person name="Thammatinna K."/>
            <person name="Egan M.E."/>
            <person name="Htoo H.H."/>
            <person name="Khanna K."/>
            <person name="Sugie J."/>
            <person name="Nideffer J.F."/>
            <person name="Villa E."/>
            <person name="Tassanakajon A."/>
            <person name="Pogliano J."/>
            <person name="Nonejuie P."/>
            <person name="Chaikeeratisak V."/>
        </authorList>
    </citation>
    <scope>NUCLEOTIDE SEQUENCE [LARGE SCALE GENOMIC DNA]</scope>
</reference>
<organism evidence="1 2">
    <name type="scientific">Vibrio phage Seahorse</name>
    <dbReference type="NCBI Taxonomy" id="2662136"/>
    <lineage>
        <taxon>Viruses</taxon>
        <taxon>Duplodnaviria</taxon>
        <taxon>Heunggongvirae</taxon>
        <taxon>Uroviricota</taxon>
        <taxon>Caudoviricetes</taxon>
        <taxon>Seahorsevirus</taxon>
        <taxon>Seahorsevirus seahorse</taxon>
    </lineage>
</organism>
<evidence type="ECO:0000313" key="1">
    <source>
        <dbReference type="EMBL" id="QGF20999.1"/>
    </source>
</evidence>
<dbReference type="GeneID" id="77925286"/>